<dbReference type="GO" id="GO:0006749">
    <property type="term" value="P:glutathione metabolic process"/>
    <property type="evidence" value="ECO:0007669"/>
    <property type="project" value="TreeGrafter"/>
</dbReference>
<name>A0A2R8BBY6_9RHOB</name>
<evidence type="ECO:0000256" key="1">
    <source>
        <dbReference type="PIRNR" id="PIRNR006386"/>
    </source>
</evidence>
<dbReference type="OrthoDB" id="5244108at2"/>
<dbReference type="AlphaFoldDB" id="A0A2R8BBY6"/>
<feature type="active site" description="Nucleophile" evidence="2">
    <location>
        <position position="12"/>
    </location>
</feature>
<evidence type="ECO:0000313" key="4">
    <source>
        <dbReference type="EMBL" id="SPH20579.1"/>
    </source>
</evidence>
<dbReference type="EC" id="5.99.1.4" evidence="1"/>
<reference evidence="4 5" key="1">
    <citation type="submission" date="2018-03" db="EMBL/GenBank/DDBJ databases">
        <authorList>
            <person name="Keele B.F."/>
        </authorList>
    </citation>
    <scope>NUCLEOTIDE SEQUENCE [LARGE SCALE GENOMIC DNA]</scope>
    <source>
        <strain evidence="4 5">CECT 8599</strain>
    </source>
</reference>
<dbReference type="Pfam" id="PF01323">
    <property type="entry name" value="DSBA"/>
    <property type="match status" value="1"/>
</dbReference>
<keyword evidence="5" id="KW-1185">Reference proteome</keyword>
<dbReference type="GO" id="GO:0004602">
    <property type="term" value="F:glutathione peroxidase activity"/>
    <property type="evidence" value="ECO:0007669"/>
    <property type="project" value="TreeGrafter"/>
</dbReference>
<gene>
    <name evidence="4" type="primary">nsaD_2</name>
    <name evidence="4" type="ORF">ASD8599_01316</name>
</gene>
<dbReference type="CDD" id="cd03022">
    <property type="entry name" value="DsbA_HCCA_Iso"/>
    <property type="match status" value="1"/>
</dbReference>
<evidence type="ECO:0000259" key="3">
    <source>
        <dbReference type="Pfam" id="PF01323"/>
    </source>
</evidence>
<accession>A0A2R8BBY6</accession>
<dbReference type="GO" id="GO:0018845">
    <property type="term" value="F:2-hydroxychromene-2-carboxylate isomerase activity"/>
    <property type="evidence" value="ECO:0007669"/>
    <property type="project" value="UniProtKB-UniRule"/>
</dbReference>
<dbReference type="GO" id="GO:0004364">
    <property type="term" value="F:glutathione transferase activity"/>
    <property type="evidence" value="ECO:0007669"/>
    <property type="project" value="TreeGrafter"/>
</dbReference>
<sequence length="200" mass="22357">MPKLTFWYELASTYSYLSAMRIDKLADEFDVTVTWRPFLLGPIFGAQGWTTSPFNLFPAKGENMWRDMERQAIKYGLPDIKHPDPFPQNTMLAARLATLGATEPWGPAFTKAMYSRQFAQGFSIATSEDVASVLQTLNLDGEALITQAQTDQTVKDTLRATTHSAQELGLYGSPSFTTEDGELFWGNDRLEDALAWAKAL</sequence>
<protein>
    <recommendedName>
        <fullName evidence="1">2-hydroxychromene-2-carboxylate isomerase</fullName>
        <ecNumber evidence="1">5.99.1.4</ecNumber>
    </recommendedName>
</protein>
<dbReference type="InterPro" id="IPR001853">
    <property type="entry name" value="DSBA-like_thioredoxin_dom"/>
</dbReference>
<feature type="domain" description="DSBA-like thioredoxin" evidence="3">
    <location>
        <begin position="4"/>
        <end position="192"/>
    </location>
</feature>
<comment type="similarity">
    <text evidence="1">Belongs to the GST superfamily. NadH family.</text>
</comment>
<dbReference type="SUPFAM" id="SSF52833">
    <property type="entry name" value="Thioredoxin-like"/>
    <property type="match status" value="1"/>
</dbReference>
<organism evidence="4 5">
    <name type="scientific">Ascidiaceihabitans donghaensis</name>
    <dbReference type="NCBI Taxonomy" id="1510460"/>
    <lineage>
        <taxon>Bacteria</taxon>
        <taxon>Pseudomonadati</taxon>
        <taxon>Pseudomonadota</taxon>
        <taxon>Alphaproteobacteria</taxon>
        <taxon>Rhodobacterales</taxon>
        <taxon>Paracoccaceae</taxon>
        <taxon>Ascidiaceihabitans</taxon>
    </lineage>
</organism>
<dbReference type="PANTHER" id="PTHR42943:SF2">
    <property type="entry name" value="GLUTATHIONE S-TRANSFERASE KAPPA 1"/>
    <property type="match status" value="1"/>
</dbReference>
<comment type="catalytic activity">
    <reaction evidence="1">
        <text>2-hydroxychromene-2-carboxylate = (3E)-4-(2-hydroxyphenyl)-2-oxobut-3-enoate</text>
        <dbReference type="Rhea" id="RHEA:27401"/>
        <dbReference type="ChEBI" id="CHEBI:59350"/>
        <dbReference type="ChEBI" id="CHEBI:59353"/>
        <dbReference type="EC" id="5.99.1.4"/>
    </reaction>
</comment>
<dbReference type="Gene3D" id="3.40.30.10">
    <property type="entry name" value="Glutaredoxin"/>
    <property type="match status" value="1"/>
</dbReference>
<dbReference type="InterPro" id="IPR051924">
    <property type="entry name" value="GST_Kappa/NadH"/>
</dbReference>
<dbReference type="EMBL" id="OMOR01000001">
    <property type="protein sequence ID" value="SPH20579.1"/>
    <property type="molecule type" value="Genomic_DNA"/>
</dbReference>
<dbReference type="InterPro" id="IPR044087">
    <property type="entry name" value="NahD-like"/>
</dbReference>
<dbReference type="InterPro" id="IPR036249">
    <property type="entry name" value="Thioredoxin-like_sf"/>
</dbReference>
<dbReference type="RefSeq" id="WP_108827776.1">
    <property type="nucleotide sequence ID" value="NZ_OMOR01000001.1"/>
</dbReference>
<keyword evidence="1 4" id="KW-0413">Isomerase</keyword>
<dbReference type="InterPro" id="IPR014440">
    <property type="entry name" value="HCCAis_GSTk"/>
</dbReference>
<dbReference type="GO" id="GO:1901170">
    <property type="term" value="P:naphthalene catabolic process"/>
    <property type="evidence" value="ECO:0007669"/>
    <property type="project" value="InterPro"/>
</dbReference>
<dbReference type="Proteomes" id="UP000244880">
    <property type="component" value="Unassembled WGS sequence"/>
</dbReference>
<evidence type="ECO:0000313" key="5">
    <source>
        <dbReference type="Proteomes" id="UP000244880"/>
    </source>
</evidence>
<proteinExistence type="inferred from homology"/>
<evidence type="ECO:0000256" key="2">
    <source>
        <dbReference type="PIRSR" id="PIRSR006386-1"/>
    </source>
</evidence>
<dbReference type="PANTHER" id="PTHR42943">
    <property type="entry name" value="GLUTATHIONE S-TRANSFERASE KAPPA"/>
    <property type="match status" value="1"/>
</dbReference>
<dbReference type="PIRSF" id="PIRSF006386">
    <property type="entry name" value="HCCAis_GSTk"/>
    <property type="match status" value="1"/>
</dbReference>